<dbReference type="CDD" id="cd06198">
    <property type="entry name" value="FNR_like_3"/>
    <property type="match status" value="1"/>
</dbReference>
<organism evidence="11 12">
    <name type="scientific">Limnobaculum allomyrinae</name>
    <dbReference type="NCBI Taxonomy" id="2791986"/>
    <lineage>
        <taxon>Bacteria</taxon>
        <taxon>Pseudomonadati</taxon>
        <taxon>Pseudomonadota</taxon>
        <taxon>Gammaproteobacteria</taxon>
        <taxon>Enterobacterales</taxon>
        <taxon>Budviciaceae</taxon>
        <taxon>Limnobaculum</taxon>
    </lineage>
</organism>
<sequence>MHKLAGVIFIAGAVHAAMSLKYLLNTMLYDIAVIVMVLVGCYCALLSLTSQIGSKKKVNGKVIQVNRYAGNAVHFQIAVDQPMKYQPGQFAYLNFYDGESPHPFTVVNYDKQQKIIEIAVKALGDYTAELVNHLQQGQRVEVEGGYGKFLLSDNKKQVWVGAGIGVTPFIAWLESLASGNSAQTTPEKIVFFYCARNRQEAFFIERLQGLVKRISHVELRVLLAEEGQLLTAEEIICLMGNSTDYSVSFCGPEVFAEHLKKGLSTSGWCQSQFHHEIFSMR</sequence>
<gene>
    <name evidence="11" type="ORF">I2494_10235</name>
</gene>
<keyword evidence="9" id="KW-0472">Membrane</keyword>
<keyword evidence="8" id="KW-0411">Iron-sulfur</keyword>
<evidence type="ECO:0000313" key="12">
    <source>
        <dbReference type="Proteomes" id="UP001296921"/>
    </source>
</evidence>
<dbReference type="RefSeq" id="WP_218466736.1">
    <property type="nucleotide sequence ID" value="NZ_JADRCR010000004.1"/>
</dbReference>
<dbReference type="Pfam" id="PF08022">
    <property type="entry name" value="FAD_binding_8"/>
    <property type="match status" value="1"/>
</dbReference>
<keyword evidence="4" id="KW-0479">Metal-binding</keyword>
<evidence type="ECO:0000256" key="2">
    <source>
        <dbReference type="ARBA" id="ARBA00022630"/>
    </source>
</evidence>
<evidence type="ECO:0000313" key="11">
    <source>
        <dbReference type="EMBL" id="MBK5144091.1"/>
    </source>
</evidence>
<dbReference type="EMBL" id="JADRCR010000004">
    <property type="protein sequence ID" value="MBK5144091.1"/>
    <property type="molecule type" value="Genomic_DNA"/>
</dbReference>
<feature type="transmembrane region" description="Helical" evidence="9">
    <location>
        <begin position="26"/>
        <end position="48"/>
    </location>
</feature>
<keyword evidence="7" id="KW-0408">Iron</keyword>
<dbReference type="PANTHER" id="PTHR47354:SF8">
    <property type="entry name" value="1,2-PHENYLACETYL-COA EPOXIDASE, SUBUNIT E"/>
    <property type="match status" value="1"/>
</dbReference>
<keyword evidence="9" id="KW-1133">Transmembrane helix</keyword>
<evidence type="ECO:0000256" key="6">
    <source>
        <dbReference type="ARBA" id="ARBA00023002"/>
    </source>
</evidence>
<accession>A0ABS1IR85</accession>
<evidence type="ECO:0000256" key="3">
    <source>
        <dbReference type="ARBA" id="ARBA00022714"/>
    </source>
</evidence>
<proteinExistence type="predicted"/>
<comment type="caution">
    <text evidence="11">The sequence shown here is derived from an EMBL/GenBank/DDBJ whole genome shotgun (WGS) entry which is preliminary data.</text>
</comment>
<dbReference type="PROSITE" id="PS51384">
    <property type="entry name" value="FAD_FR"/>
    <property type="match status" value="1"/>
</dbReference>
<evidence type="ECO:0000259" key="10">
    <source>
        <dbReference type="PROSITE" id="PS51384"/>
    </source>
</evidence>
<keyword evidence="3" id="KW-0001">2Fe-2S</keyword>
<reference evidence="11 12" key="1">
    <citation type="submission" date="2020-11" db="EMBL/GenBank/DDBJ databases">
        <title>Insectihabitans protaetiae gen. nov. sp. nov. and Insectihabitans allomyrinae sp. nov., isolated from larvae of Protaetia brevitarsis seulensis and Allomyrina dichotoma, respectively.</title>
        <authorList>
            <person name="Lee S.D."/>
            <person name="Byeon Y.-S."/>
            <person name="Kim S.-M."/>
            <person name="Yang H.L."/>
            <person name="Kim I.S."/>
        </authorList>
    </citation>
    <scope>NUCLEOTIDE SEQUENCE [LARGE SCALE GENOMIC DNA]</scope>
    <source>
        <strain evidence="11 12">BWR-B9</strain>
    </source>
</reference>
<comment type="cofactor">
    <cofactor evidence="1">
        <name>FAD</name>
        <dbReference type="ChEBI" id="CHEBI:57692"/>
    </cofactor>
</comment>
<protein>
    <recommendedName>
        <fullName evidence="10">FAD-binding FR-type domain-containing protein</fullName>
    </recommendedName>
</protein>
<evidence type="ECO:0000256" key="1">
    <source>
        <dbReference type="ARBA" id="ARBA00001974"/>
    </source>
</evidence>
<dbReference type="Proteomes" id="UP001296921">
    <property type="component" value="Unassembled WGS sequence"/>
</dbReference>
<dbReference type="InterPro" id="IPR050415">
    <property type="entry name" value="MRET"/>
</dbReference>
<evidence type="ECO:0000256" key="9">
    <source>
        <dbReference type="SAM" id="Phobius"/>
    </source>
</evidence>
<dbReference type="InterPro" id="IPR013112">
    <property type="entry name" value="FAD-bd_8"/>
</dbReference>
<evidence type="ECO:0000256" key="5">
    <source>
        <dbReference type="ARBA" id="ARBA00022827"/>
    </source>
</evidence>
<keyword evidence="12" id="KW-1185">Reference proteome</keyword>
<keyword evidence="9" id="KW-0812">Transmembrane</keyword>
<evidence type="ECO:0000256" key="8">
    <source>
        <dbReference type="ARBA" id="ARBA00023014"/>
    </source>
</evidence>
<evidence type="ECO:0000256" key="4">
    <source>
        <dbReference type="ARBA" id="ARBA00022723"/>
    </source>
</evidence>
<keyword evidence="6" id="KW-0560">Oxidoreductase</keyword>
<evidence type="ECO:0000256" key="7">
    <source>
        <dbReference type="ARBA" id="ARBA00023004"/>
    </source>
</evidence>
<dbReference type="InterPro" id="IPR017927">
    <property type="entry name" value="FAD-bd_FR_type"/>
</dbReference>
<feature type="domain" description="FAD-binding FR-type" evidence="10">
    <location>
        <begin position="55"/>
        <end position="152"/>
    </location>
</feature>
<name>A0ABS1IR85_9GAMM</name>
<dbReference type="PANTHER" id="PTHR47354">
    <property type="entry name" value="NADH OXIDOREDUCTASE HCR"/>
    <property type="match status" value="1"/>
</dbReference>
<keyword evidence="5" id="KW-0274">FAD</keyword>
<keyword evidence="2" id="KW-0285">Flavoprotein</keyword>